<evidence type="ECO:0000313" key="1">
    <source>
        <dbReference type="EMBL" id="KYH23745.1"/>
    </source>
</evidence>
<protein>
    <submittedName>
        <fullName evidence="1">Uncharacterized protein</fullName>
    </submittedName>
</protein>
<gene>
    <name evidence="1" type="ORF">HAPAU_41760</name>
</gene>
<proteinExistence type="predicted"/>
<accession>A0A151A7Y2</accession>
<organism evidence="1 2">
    <name type="scientific">Halalkalicoccus paucihalophilus</name>
    <dbReference type="NCBI Taxonomy" id="1008153"/>
    <lineage>
        <taxon>Archaea</taxon>
        <taxon>Methanobacteriati</taxon>
        <taxon>Methanobacteriota</taxon>
        <taxon>Stenosarchaea group</taxon>
        <taxon>Halobacteria</taxon>
        <taxon>Halobacteriales</taxon>
        <taxon>Halococcaceae</taxon>
        <taxon>Halalkalicoccus</taxon>
    </lineage>
</organism>
<name>A0A151A7Y2_9EURY</name>
<dbReference type="AlphaFoldDB" id="A0A151A7Y2"/>
<dbReference type="EMBL" id="LTAZ01000019">
    <property type="protein sequence ID" value="KYH23745.1"/>
    <property type="molecule type" value="Genomic_DNA"/>
</dbReference>
<reference evidence="1 2" key="1">
    <citation type="submission" date="2016-02" db="EMBL/GenBank/DDBJ databases">
        <title>Genome sequence of Halalkalicoccus paucihalophilus DSM 24557.</title>
        <authorList>
            <person name="Poehlein A."/>
            <person name="Daniel R."/>
        </authorList>
    </citation>
    <scope>NUCLEOTIDE SEQUENCE [LARGE SCALE GENOMIC DNA]</scope>
    <source>
        <strain evidence="1 2">DSM 24557</strain>
    </source>
</reference>
<sequence length="112" mass="12951">MRIERLDRFTLDPFDARPKLFELRVDLLTPGFQLPLLVELFFEILDILCEGIALARKPIAFEFELCDLLLGREELFVVVGGFNGRLQVLDLLYKLLPLCFEFSNSISPISKF</sequence>
<dbReference type="Proteomes" id="UP000075321">
    <property type="component" value="Unassembled WGS sequence"/>
</dbReference>
<comment type="caution">
    <text evidence="1">The sequence shown here is derived from an EMBL/GenBank/DDBJ whole genome shotgun (WGS) entry which is preliminary data.</text>
</comment>
<evidence type="ECO:0000313" key="2">
    <source>
        <dbReference type="Proteomes" id="UP000075321"/>
    </source>
</evidence>
<keyword evidence="2" id="KW-1185">Reference proteome</keyword>